<dbReference type="InterPro" id="IPR014757">
    <property type="entry name" value="Tscrpt_reg_IclR_C"/>
</dbReference>
<reference evidence="2 3" key="1">
    <citation type="submission" date="2020-06" db="EMBL/GenBank/DDBJ databases">
        <title>Genome mining for natural products.</title>
        <authorList>
            <person name="Zhang B."/>
            <person name="Shi J."/>
            <person name="Ge H."/>
        </authorList>
    </citation>
    <scope>NUCLEOTIDE SEQUENCE [LARGE SCALE GENOMIC DNA]</scope>
    <source>
        <strain evidence="2 3">NA02069</strain>
    </source>
</reference>
<dbReference type="EMBL" id="CP056041">
    <property type="protein sequence ID" value="QKZ20322.1"/>
    <property type="molecule type" value="Genomic_DNA"/>
</dbReference>
<dbReference type="SUPFAM" id="SSF55781">
    <property type="entry name" value="GAF domain-like"/>
    <property type="match status" value="1"/>
</dbReference>
<organism evidence="2 3">
    <name type="scientific">Streptomyces chartreusis</name>
    <dbReference type="NCBI Taxonomy" id="1969"/>
    <lineage>
        <taxon>Bacteria</taxon>
        <taxon>Bacillati</taxon>
        <taxon>Actinomycetota</taxon>
        <taxon>Actinomycetes</taxon>
        <taxon>Kitasatosporales</taxon>
        <taxon>Streptomycetaceae</taxon>
        <taxon>Streptomyces</taxon>
    </lineage>
</organism>
<sequence length="200" mass="20690">MSSIPDPEELSPVLEQLSRRLDACVMLWTLAPYGRPRRVPYAAAPGRYGLDALGLSAADLIHLTSTLRVDASGRVIAAHLPPTSVASILEEEIPVGTGLGVLSEDDYLTSLEVVRQAGYGVGRGEIPGWTSIAAPVLWGTAVVGSLSVYRPSSLMPADLAAPITLTAAAADRLGLLVAGGAGVAPLRYPGRTRVIAEGAA</sequence>
<accession>A0A7H8TBI4</accession>
<dbReference type="RefSeq" id="WP_176576382.1">
    <property type="nucleotide sequence ID" value="NZ_CBDRGH010000036.1"/>
</dbReference>
<gene>
    <name evidence="2" type="ORF">HUT05_25015</name>
</gene>
<feature type="domain" description="IclR-ED" evidence="1">
    <location>
        <begin position="1"/>
        <end position="179"/>
    </location>
</feature>
<name>A0A7H8TBI4_STRCX</name>
<dbReference type="AlphaFoldDB" id="A0A7H8TBI4"/>
<dbReference type="InterPro" id="IPR029016">
    <property type="entry name" value="GAF-like_dom_sf"/>
</dbReference>
<evidence type="ECO:0000259" key="1">
    <source>
        <dbReference type="PROSITE" id="PS51078"/>
    </source>
</evidence>
<dbReference type="Gene3D" id="3.30.450.40">
    <property type="match status" value="1"/>
</dbReference>
<dbReference type="Proteomes" id="UP000509418">
    <property type="component" value="Chromosome"/>
</dbReference>
<protein>
    <recommendedName>
        <fullName evidence="1">IclR-ED domain-containing protein</fullName>
    </recommendedName>
</protein>
<proteinExistence type="predicted"/>
<evidence type="ECO:0000313" key="2">
    <source>
        <dbReference type="EMBL" id="QKZ20322.1"/>
    </source>
</evidence>
<keyword evidence="3" id="KW-1185">Reference proteome</keyword>
<dbReference type="PROSITE" id="PS51078">
    <property type="entry name" value="ICLR_ED"/>
    <property type="match status" value="1"/>
</dbReference>
<evidence type="ECO:0000313" key="3">
    <source>
        <dbReference type="Proteomes" id="UP000509418"/>
    </source>
</evidence>